<dbReference type="AlphaFoldDB" id="A0A317SP11"/>
<dbReference type="STRING" id="42249.A0A317SP11"/>
<feature type="signal peptide" evidence="3">
    <location>
        <begin position="1"/>
        <end position="20"/>
    </location>
</feature>
<feature type="transmembrane region" description="Helical" evidence="2">
    <location>
        <begin position="493"/>
        <end position="517"/>
    </location>
</feature>
<dbReference type="SUPFAM" id="SSF50965">
    <property type="entry name" value="Galactose oxidase, central domain"/>
    <property type="match status" value="1"/>
</dbReference>
<keyword evidence="5" id="KW-1185">Reference proteome</keyword>
<dbReference type="Gene3D" id="2.120.10.80">
    <property type="entry name" value="Kelch-type beta propeller"/>
    <property type="match status" value="1"/>
</dbReference>
<feature type="chain" id="PRO_5016281408" description="Galactose oxidase" evidence="3">
    <location>
        <begin position="21"/>
        <end position="616"/>
    </location>
</feature>
<sequence>MFWKTALLAAAAACASGALAQLTVEAYDREHFRWPYQPGCDYLELNISARTVLTKDHIFLISDVNRNDVYTNGTVRNTPYELLIGEIALSTAFSTEDYKVDWHVAPKVKYDFDFFTYSETSKRLIFAGEVRQKYGVANTSKTVFSYDPIADTVRAEKWPDKIPEKRLPRTGAFINVPEMQVAYYFGPIPRTLLETFDTEIFKYNTSTGAVDRFSAPNKLWAAAAFVPVGAEGVVVLLGGTESDGTTKLSFDSVHVYDIGGNNWYSQSTSGSAPPSREGFCTTVVSSQDCSSHQVHVYGGNRAGDLKKKPSIDNHWILTIPGFVWIKAPALATPRTLAACNLFGKRRMLISTGSLGAGEAGCLPTLEVVDLSTLEVITSMNDDKKYEVPTAVVSIIGGSPTGSATLSTPSAGWARGLNTVFSQTGISCPGYNRTAPPPPPAASDSSPPVGAIAGGVVGGSALQLPLLGMLVPPQKPEYPSPPPPPAASDSSPPVVAIAGGVVGGIAAGAFLLFGFIFYRRRQCIATATVGDVSASPEAGIPVAPAGVGTLIPAGYPYLPPAQEGEDGAAPPYHANCGYTDAAGNSRTGGQGVEVTHELESPELVAAELGGGEVHKEG</sequence>
<evidence type="ECO:0000256" key="1">
    <source>
        <dbReference type="SAM" id="MobiDB-lite"/>
    </source>
</evidence>
<reference evidence="4 5" key="1">
    <citation type="submission" date="2018-03" db="EMBL/GenBank/DDBJ databases">
        <title>Genomes of Pezizomycetes fungi and the evolution of truffles.</title>
        <authorList>
            <person name="Murat C."/>
            <person name="Payen T."/>
            <person name="Noel B."/>
            <person name="Kuo A."/>
            <person name="Martin F.M."/>
        </authorList>
    </citation>
    <scope>NUCLEOTIDE SEQUENCE [LARGE SCALE GENOMIC DNA]</scope>
    <source>
        <strain evidence="4">091103-1</strain>
    </source>
</reference>
<dbReference type="InterPro" id="IPR015915">
    <property type="entry name" value="Kelch-typ_b-propeller"/>
</dbReference>
<keyword evidence="2" id="KW-0472">Membrane</keyword>
<keyword evidence="2" id="KW-0812">Transmembrane</keyword>
<evidence type="ECO:0000256" key="3">
    <source>
        <dbReference type="SAM" id="SignalP"/>
    </source>
</evidence>
<dbReference type="Proteomes" id="UP000246991">
    <property type="component" value="Unassembled WGS sequence"/>
</dbReference>
<evidence type="ECO:0000313" key="5">
    <source>
        <dbReference type="Proteomes" id="UP000246991"/>
    </source>
</evidence>
<feature type="region of interest" description="Disordered" evidence="1">
    <location>
        <begin position="428"/>
        <end position="448"/>
    </location>
</feature>
<evidence type="ECO:0000256" key="2">
    <source>
        <dbReference type="SAM" id="Phobius"/>
    </source>
</evidence>
<evidence type="ECO:0000313" key="4">
    <source>
        <dbReference type="EMBL" id="PWW76202.1"/>
    </source>
</evidence>
<protein>
    <recommendedName>
        <fullName evidence="6">Galactose oxidase</fullName>
    </recommendedName>
</protein>
<accession>A0A317SP11</accession>
<name>A0A317SP11_9PEZI</name>
<dbReference type="EMBL" id="PYWC01000036">
    <property type="protein sequence ID" value="PWW76202.1"/>
    <property type="molecule type" value="Genomic_DNA"/>
</dbReference>
<evidence type="ECO:0008006" key="6">
    <source>
        <dbReference type="Google" id="ProtNLM"/>
    </source>
</evidence>
<dbReference type="InterPro" id="IPR011043">
    <property type="entry name" value="Gal_Oxase/kelch_b-propeller"/>
</dbReference>
<proteinExistence type="predicted"/>
<gene>
    <name evidence="4" type="ORF">C7212DRAFT_343873</name>
</gene>
<organism evidence="4 5">
    <name type="scientific">Tuber magnatum</name>
    <name type="common">white Piedmont truffle</name>
    <dbReference type="NCBI Taxonomy" id="42249"/>
    <lineage>
        <taxon>Eukaryota</taxon>
        <taxon>Fungi</taxon>
        <taxon>Dikarya</taxon>
        <taxon>Ascomycota</taxon>
        <taxon>Pezizomycotina</taxon>
        <taxon>Pezizomycetes</taxon>
        <taxon>Pezizales</taxon>
        <taxon>Tuberaceae</taxon>
        <taxon>Tuber</taxon>
    </lineage>
</organism>
<keyword evidence="2" id="KW-1133">Transmembrane helix</keyword>
<comment type="caution">
    <text evidence="4">The sequence shown here is derived from an EMBL/GenBank/DDBJ whole genome shotgun (WGS) entry which is preliminary data.</text>
</comment>
<keyword evidence="3" id="KW-0732">Signal</keyword>
<dbReference type="OrthoDB" id="5378809at2759"/>